<sequence>YRPGLSDLAYRTRPSIHPARIRPIPFLHSPVSTLYHRRTHSGVATWFQSAPSPSPPSGALVNSRLGLRPRPLRASVRWAARDSARWFITD</sequence>
<accession>A0ABN9GC33</accession>
<proteinExistence type="predicted"/>
<dbReference type="EMBL" id="CATNWA010018374">
    <property type="protein sequence ID" value="CAI9606974.1"/>
    <property type="molecule type" value="Genomic_DNA"/>
</dbReference>
<evidence type="ECO:0000313" key="1">
    <source>
        <dbReference type="EMBL" id="CAI9606974.1"/>
    </source>
</evidence>
<reference evidence="1" key="1">
    <citation type="submission" date="2023-05" db="EMBL/GenBank/DDBJ databases">
        <authorList>
            <person name="Stuckert A."/>
        </authorList>
    </citation>
    <scope>NUCLEOTIDE SEQUENCE</scope>
</reference>
<evidence type="ECO:0008006" key="3">
    <source>
        <dbReference type="Google" id="ProtNLM"/>
    </source>
</evidence>
<feature type="non-terminal residue" evidence="1">
    <location>
        <position position="1"/>
    </location>
</feature>
<name>A0ABN9GC33_9NEOB</name>
<organism evidence="1 2">
    <name type="scientific">Staurois parvus</name>
    <dbReference type="NCBI Taxonomy" id="386267"/>
    <lineage>
        <taxon>Eukaryota</taxon>
        <taxon>Metazoa</taxon>
        <taxon>Chordata</taxon>
        <taxon>Craniata</taxon>
        <taxon>Vertebrata</taxon>
        <taxon>Euteleostomi</taxon>
        <taxon>Amphibia</taxon>
        <taxon>Batrachia</taxon>
        <taxon>Anura</taxon>
        <taxon>Neobatrachia</taxon>
        <taxon>Ranoidea</taxon>
        <taxon>Ranidae</taxon>
        <taxon>Staurois</taxon>
    </lineage>
</organism>
<keyword evidence="2" id="KW-1185">Reference proteome</keyword>
<comment type="caution">
    <text evidence="1">The sequence shown here is derived from an EMBL/GenBank/DDBJ whole genome shotgun (WGS) entry which is preliminary data.</text>
</comment>
<protein>
    <recommendedName>
        <fullName evidence="3">Histone 3</fullName>
    </recommendedName>
</protein>
<dbReference type="Proteomes" id="UP001162483">
    <property type="component" value="Unassembled WGS sequence"/>
</dbReference>
<evidence type="ECO:0000313" key="2">
    <source>
        <dbReference type="Proteomes" id="UP001162483"/>
    </source>
</evidence>
<gene>
    <name evidence="1" type="ORF">SPARVUS_LOCUS13863285</name>
</gene>
<feature type="non-terminal residue" evidence="1">
    <location>
        <position position="90"/>
    </location>
</feature>